<organism evidence="3 4">
    <name type="scientific">Tepidiforma bonchosmolovskayae</name>
    <dbReference type="NCBI Taxonomy" id="2601677"/>
    <lineage>
        <taxon>Bacteria</taxon>
        <taxon>Bacillati</taxon>
        <taxon>Chloroflexota</taxon>
        <taxon>Tepidiformia</taxon>
        <taxon>Tepidiformales</taxon>
        <taxon>Tepidiformaceae</taxon>
        <taxon>Tepidiforma</taxon>
    </lineage>
</organism>
<protein>
    <submittedName>
        <fullName evidence="3">CoA transferase</fullName>
    </submittedName>
</protein>
<dbReference type="PANTHER" id="PTHR48207">
    <property type="entry name" value="SUCCINATE--HYDROXYMETHYLGLUTARATE COA-TRANSFERASE"/>
    <property type="match status" value="1"/>
</dbReference>
<dbReference type="EMBL" id="CP042829">
    <property type="protein sequence ID" value="QFG03362.1"/>
    <property type="molecule type" value="Genomic_DNA"/>
</dbReference>
<dbReference type="InterPro" id="IPR003673">
    <property type="entry name" value="CoA-Trfase_fam_III"/>
</dbReference>
<dbReference type="Proteomes" id="UP000326331">
    <property type="component" value="Chromosome"/>
</dbReference>
<keyword evidence="4" id="KW-1185">Reference proteome</keyword>
<reference evidence="3 4" key="1">
    <citation type="submission" date="2019-08" db="EMBL/GenBank/DDBJ databases">
        <authorList>
            <person name="Toschakov S.V."/>
        </authorList>
    </citation>
    <scope>NUCLEOTIDE SEQUENCE [LARGE SCALE GENOMIC DNA]</scope>
    <source>
        <strain evidence="3 4">3753O</strain>
    </source>
</reference>
<proteinExistence type="predicted"/>
<dbReference type="InterPro" id="IPR050483">
    <property type="entry name" value="CoA-transferase_III_domain"/>
</dbReference>
<sequence>MGAARGADPDDGAAGGIVDDCGPDLGDQSQHHRDARAGAAARLTPADGREGTMETIRGVFEGVRVLDLSEYIAGPLAGEMLADLGADVIKVEPPLGDFWRHTAPVAPGESRGFMGVNKGKRSISIDLKRPEGKEVFLRLVRTADILLANYRPGVAERLGVDYATLSAVNPRLIYCQNTAFGSAGPYRDRPGFDLVSQAMTGIMAFEGAGGLPHPIITTSPTDLAAGMFLAYGAAAALYHRERTGRGQFIETSLFAAGIAVQYRPMFSIERLDREQREQVLAAIAQARAEGRRVEEVLRGIPMRHETGRRNNPYYKVYETKDSYIALACLNNRLRRAAVRVLGVEDPRVEGDEFDTEALSPDENLVLNELIAAIFSTKTTDEWVAAFDTAGVPCGPVRYTAELFDDPQVEAMELLRTFDHAVLGPVVMANSPLRMSGGETGTRLPSPALGQHTREVLRELGFAEAEIEELIAAKAVRAWEPPAGAEGRRG</sequence>
<gene>
    <name evidence="3" type="ORF">Tbon_08640</name>
</gene>
<dbReference type="Gene3D" id="3.40.50.10540">
    <property type="entry name" value="Crotonobetainyl-coa:carnitine coa-transferase, domain 1"/>
    <property type="match status" value="1"/>
</dbReference>
<reference evidence="3 4" key="2">
    <citation type="submission" date="2019-10" db="EMBL/GenBank/DDBJ databases">
        <title>Thermopilla bonchosmolovskayae gen. nov., sp. nov., a moderately thermophilic Chloroflexi bacterium from a Chukotka hot spring (Arctic, Russia), representing a novel classis Thermopillaia, which include previously uncultivated lineage OLB14.</title>
        <authorList>
            <person name="Kochetkova T.V."/>
            <person name="Zayulina K.S."/>
            <person name="Zhigarkov V.S."/>
            <person name="Minaev N.V."/>
            <person name="Novikov A."/>
            <person name="Toshchakov S.V."/>
            <person name="Elcheninov A.G."/>
            <person name="Kublanov I.V."/>
        </authorList>
    </citation>
    <scope>NUCLEOTIDE SEQUENCE [LARGE SCALE GENOMIC DNA]</scope>
    <source>
        <strain evidence="3 4">3753O</strain>
    </source>
</reference>
<dbReference type="Gene3D" id="3.30.1540.10">
    <property type="entry name" value="formyl-coa transferase, domain 3"/>
    <property type="match status" value="1"/>
</dbReference>
<dbReference type="Pfam" id="PF02515">
    <property type="entry name" value="CoA_transf_3"/>
    <property type="match status" value="1"/>
</dbReference>
<dbReference type="GO" id="GO:0016740">
    <property type="term" value="F:transferase activity"/>
    <property type="evidence" value="ECO:0007669"/>
    <property type="project" value="UniProtKB-KW"/>
</dbReference>
<name>A0ABX6C255_9CHLR</name>
<dbReference type="SUPFAM" id="SSF89796">
    <property type="entry name" value="CoA-transferase family III (CaiB/BaiF)"/>
    <property type="match status" value="1"/>
</dbReference>
<evidence type="ECO:0000256" key="1">
    <source>
        <dbReference type="ARBA" id="ARBA00022679"/>
    </source>
</evidence>
<keyword evidence="1 3" id="KW-0808">Transferase</keyword>
<feature type="region of interest" description="Disordered" evidence="2">
    <location>
        <begin position="1"/>
        <end position="41"/>
    </location>
</feature>
<dbReference type="InterPro" id="IPR023606">
    <property type="entry name" value="CoA-Trfase_III_dom_1_sf"/>
</dbReference>
<evidence type="ECO:0000313" key="3">
    <source>
        <dbReference type="EMBL" id="QFG03362.1"/>
    </source>
</evidence>
<evidence type="ECO:0000313" key="4">
    <source>
        <dbReference type="Proteomes" id="UP000326331"/>
    </source>
</evidence>
<dbReference type="InterPro" id="IPR044855">
    <property type="entry name" value="CoA-Trfase_III_dom3_sf"/>
</dbReference>
<evidence type="ECO:0000256" key="2">
    <source>
        <dbReference type="SAM" id="MobiDB-lite"/>
    </source>
</evidence>
<accession>A0ABX6C255</accession>
<dbReference type="PANTHER" id="PTHR48207:SF4">
    <property type="entry name" value="BLL6097 PROTEIN"/>
    <property type="match status" value="1"/>
</dbReference>